<evidence type="ECO:0000256" key="3">
    <source>
        <dbReference type="ARBA" id="ARBA00023098"/>
    </source>
</evidence>
<dbReference type="GO" id="GO:0016787">
    <property type="term" value="F:hydrolase activity"/>
    <property type="evidence" value="ECO:0007669"/>
    <property type="project" value="UniProtKB-UniRule"/>
</dbReference>
<dbReference type="InterPro" id="IPR002641">
    <property type="entry name" value="PNPLA_dom"/>
</dbReference>
<keyword evidence="5" id="KW-0472">Membrane</keyword>
<proteinExistence type="predicted"/>
<dbReference type="PANTHER" id="PTHR14226">
    <property type="entry name" value="NEUROPATHY TARGET ESTERASE/SWISS CHEESE D.MELANOGASTER"/>
    <property type="match status" value="1"/>
</dbReference>
<feature type="short sequence motif" description="GXGXXG" evidence="4">
    <location>
        <begin position="53"/>
        <end position="58"/>
    </location>
</feature>
<dbReference type="EMBL" id="JACEUX010000001">
    <property type="protein sequence ID" value="MBA5246147.1"/>
    <property type="molecule type" value="Genomic_DNA"/>
</dbReference>
<reference evidence="9" key="2">
    <citation type="submission" date="2020-07" db="EMBL/GenBank/DDBJ databases">
        <title>Chryseobacterium sp.cx-624.</title>
        <authorList>
            <person name="Yang C."/>
        </authorList>
    </citation>
    <scope>NUCLEOTIDE SEQUENCE [LARGE SCALE GENOMIC DNA]</scope>
    <source>
        <strain evidence="9">cx-624</strain>
    </source>
</reference>
<evidence type="ECO:0000313" key="7">
    <source>
        <dbReference type="EMBL" id="MBA5246147.1"/>
    </source>
</evidence>
<reference evidence="8" key="1">
    <citation type="submission" date="2020-07" db="EMBL/GenBank/DDBJ databases">
        <title>Chryseobacterium sp. CX-624.</title>
        <authorList>
            <person name="Yang C."/>
        </authorList>
    </citation>
    <scope>NUCLEOTIDE SEQUENCE</scope>
    <source>
        <strain evidence="8">CX-624</strain>
    </source>
</reference>
<keyword evidence="1 4" id="KW-0378">Hydrolase</keyword>
<dbReference type="Proteomes" id="UP000539710">
    <property type="component" value="Unassembled WGS sequence"/>
</dbReference>
<evidence type="ECO:0000313" key="8">
    <source>
        <dbReference type="EMBL" id="QMS98469.1"/>
    </source>
</evidence>
<dbReference type="KEGG" id="cbau:H1R16_00180"/>
<dbReference type="SUPFAM" id="SSF52151">
    <property type="entry name" value="FabD/lysophospholipase-like"/>
    <property type="match status" value="1"/>
</dbReference>
<protein>
    <submittedName>
        <fullName evidence="8">Patatin-like phospholipase family protein</fullName>
    </submittedName>
</protein>
<dbReference type="InterPro" id="IPR016035">
    <property type="entry name" value="Acyl_Trfase/lysoPLipase"/>
</dbReference>
<dbReference type="EMBL" id="CP059472">
    <property type="protein sequence ID" value="QMS98469.1"/>
    <property type="molecule type" value="Genomic_DNA"/>
</dbReference>
<keyword evidence="5" id="KW-0812">Transmembrane</keyword>
<dbReference type="AlphaFoldDB" id="A0A7D7R5U3"/>
<evidence type="ECO:0000259" key="6">
    <source>
        <dbReference type="PROSITE" id="PS51635"/>
    </source>
</evidence>
<dbReference type="PANTHER" id="PTHR14226:SF29">
    <property type="entry name" value="NEUROPATHY TARGET ESTERASE SWS"/>
    <property type="match status" value="1"/>
</dbReference>
<dbReference type="Gene3D" id="3.40.1090.10">
    <property type="entry name" value="Cytosolic phospholipase A2 catalytic domain"/>
    <property type="match status" value="2"/>
</dbReference>
<accession>A0A7D7R5U3</accession>
<sequence>MKTEQLNSVLQDKSLNRESRAMVTEMHERLSAKEYSDILDSTGNQYINFVQEGGGVWGTALVGYLYALEIFGIRFLRIAGTSAGAINTILIAALGDRSRNKSSIIKDVLFNWNFVEFMDGKPIVKKMAGIMLKNSKLLKRSLYVVAALLVLTFTFPLITLFTPASFWFYFIPLFVLVIIALGIRYYYDLFRTNRIGLNPGHSFERKLKETLDHFGVRTVEELNAVYNKKGAELNLDYRFGNTSEYYFNALNHVEKIHTEKAGSIDENRYRTFLETMRNTELYKNNPFMLLRSDYTVIATDINSRIKVEFPRMADLYWTSKDICDISPAKFVRASMAVPYFFEPMVHKINRSEPEIVNAWKFRLNADPKGVFDEAVFIDGGSISNFPIDIFHEADIFYPRIPVFGVRLTDSSEAGAENGLGSSKILKTPLSYMMNIFDTLRGYNDKTFLNKYTFYSKHSIQSVDCSPSSWLNFFMQDAEKTELFNKGFRAGLEFLDRFDWEKYKTERMLVALKERKILKDENESTVG</sequence>
<dbReference type="RefSeq" id="WP_181886244.1">
    <property type="nucleotide sequence ID" value="NZ_CP059472.1"/>
</dbReference>
<keyword evidence="2 4" id="KW-0442">Lipid degradation</keyword>
<keyword evidence="10" id="KW-1185">Reference proteome</keyword>
<reference evidence="10" key="3">
    <citation type="submission" date="2020-07" db="EMBL/GenBank/DDBJ databases">
        <title>Flavobacterium sp. xlx-214.</title>
        <authorList>
            <person name="Yang C."/>
        </authorList>
    </citation>
    <scope>NUCLEOTIDE SEQUENCE [LARGE SCALE GENOMIC DNA]</scope>
    <source>
        <strain evidence="10">CX-624</strain>
    </source>
</reference>
<evidence type="ECO:0000256" key="1">
    <source>
        <dbReference type="ARBA" id="ARBA00022801"/>
    </source>
</evidence>
<dbReference type="Pfam" id="PF01734">
    <property type="entry name" value="Patatin"/>
    <property type="match status" value="1"/>
</dbReference>
<keyword evidence="5" id="KW-1133">Transmembrane helix</keyword>
<organism evidence="8 9">
    <name type="scientific">Marnyiella aurantia</name>
    <dbReference type="NCBI Taxonomy" id="2758037"/>
    <lineage>
        <taxon>Bacteria</taxon>
        <taxon>Pseudomonadati</taxon>
        <taxon>Bacteroidota</taxon>
        <taxon>Flavobacteriia</taxon>
        <taxon>Flavobacteriales</taxon>
        <taxon>Weeksellaceae</taxon>
        <taxon>Marnyiella</taxon>
    </lineage>
</organism>
<feature type="transmembrane region" description="Helical" evidence="5">
    <location>
        <begin position="141"/>
        <end position="161"/>
    </location>
</feature>
<evidence type="ECO:0000256" key="2">
    <source>
        <dbReference type="ARBA" id="ARBA00022963"/>
    </source>
</evidence>
<gene>
    <name evidence="8" type="ORF">H1R16_00180</name>
    <name evidence="7" type="ORF">H2507_03095</name>
</gene>
<keyword evidence="3 4" id="KW-0443">Lipid metabolism</keyword>
<dbReference type="GO" id="GO:0016042">
    <property type="term" value="P:lipid catabolic process"/>
    <property type="evidence" value="ECO:0007669"/>
    <property type="project" value="UniProtKB-UniRule"/>
</dbReference>
<feature type="domain" description="PNPLA" evidence="6">
    <location>
        <begin position="49"/>
        <end position="391"/>
    </location>
</feature>
<dbReference type="Proteomes" id="UP000515349">
    <property type="component" value="Chromosome"/>
</dbReference>
<reference evidence="7" key="4">
    <citation type="submission" date="2020-07" db="EMBL/GenBank/DDBJ databases">
        <authorList>
            <person name="Yang C."/>
        </authorList>
    </citation>
    <scope>NUCLEOTIDE SEQUENCE</scope>
    <source>
        <strain evidence="7">Cx-624</strain>
    </source>
</reference>
<feature type="transmembrane region" description="Helical" evidence="5">
    <location>
        <begin position="75"/>
        <end position="95"/>
    </location>
</feature>
<evidence type="ECO:0000313" key="9">
    <source>
        <dbReference type="Proteomes" id="UP000515349"/>
    </source>
</evidence>
<feature type="active site" description="Proton acceptor" evidence="4">
    <location>
        <position position="378"/>
    </location>
</feature>
<feature type="transmembrane region" description="Helical" evidence="5">
    <location>
        <begin position="167"/>
        <end position="187"/>
    </location>
</feature>
<dbReference type="InterPro" id="IPR050301">
    <property type="entry name" value="NTE"/>
</dbReference>
<name>A0A7D7R5U3_9FLAO</name>
<feature type="short sequence motif" description="GXSXG" evidence="4">
    <location>
        <begin position="80"/>
        <end position="84"/>
    </location>
</feature>
<evidence type="ECO:0000313" key="10">
    <source>
        <dbReference type="Proteomes" id="UP000539710"/>
    </source>
</evidence>
<feature type="active site" description="Nucleophile" evidence="4">
    <location>
        <position position="82"/>
    </location>
</feature>
<evidence type="ECO:0000256" key="4">
    <source>
        <dbReference type="PROSITE-ProRule" id="PRU01161"/>
    </source>
</evidence>
<feature type="short sequence motif" description="DGA/G" evidence="4">
    <location>
        <begin position="378"/>
        <end position="380"/>
    </location>
</feature>
<dbReference type="PROSITE" id="PS51635">
    <property type="entry name" value="PNPLA"/>
    <property type="match status" value="1"/>
</dbReference>
<evidence type="ECO:0000256" key="5">
    <source>
        <dbReference type="SAM" id="Phobius"/>
    </source>
</evidence>